<feature type="compositionally biased region" description="Polar residues" evidence="1">
    <location>
        <begin position="390"/>
        <end position="400"/>
    </location>
</feature>
<accession>A0A8D8RZR2</accession>
<feature type="compositionally biased region" description="Basic and acidic residues" evidence="1">
    <location>
        <begin position="1880"/>
        <end position="1901"/>
    </location>
</feature>
<feature type="region of interest" description="Disordered" evidence="1">
    <location>
        <begin position="1255"/>
        <end position="1285"/>
    </location>
</feature>
<evidence type="ECO:0000256" key="1">
    <source>
        <dbReference type="SAM" id="MobiDB-lite"/>
    </source>
</evidence>
<feature type="region of interest" description="Disordered" evidence="1">
    <location>
        <begin position="152"/>
        <end position="199"/>
    </location>
</feature>
<feature type="region of interest" description="Disordered" evidence="1">
    <location>
        <begin position="348"/>
        <end position="416"/>
    </location>
</feature>
<proteinExistence type="predicted"/>
<feature type="compositionally biased region" description="Basic and acidic residues" evidence="1">
    <location>
        <begin position="179"/>
        <end position="199"/>
    </location>
</feature>
<dbReference type="EMBL" id="HBUF01189501">
    <property type="protein sequence ID" value="CAG6657776.1"/>
    <property type="molecule type" value="Transcribed_RNA"/>
</dbReference>
<dbReference type="EMBL" id="HBUF01189502">
    <property type="protein sequence ID" value="CAG6657779.1"/>
    <property type="molecule type" value="Transcribed_RNA"/>
</dbReference>
<organism evidence="2">
    <name type="scientific">Cacopsylla melanoneura</name>
    <dbReference type="NCBI Taxonomy" id="428564"/>
    <lineage>
        <taxon>Eukaryota</taxon>
        <taxon>Metazoa</taxon>
        <taxon>Ecdysozoa</taxon>
        <taxon>Arthropoda</taxon>
        <taxon>Hexapoda</taxon>
        <taxon>Insecta</taxon>
        <taxon>Pterygota</taxon>
        <taxon>Neoptera</taxon>
        <taxon>Paraneoptera</taxon>
        <taxon>Hemiptera</taxon>
        <taxon>Sternorrhyncha</taxon>
        <taxon>Psylloidea</taxon>
        <taxon>Psyllidae</taxon>
        <taxon>Psyllinae</taxon>
        <taxon>Cacopsylla</taxon>
    </lineage>
</organism>
<evidence type="ECO:0000313" key="2">
    <source>
        <dbReference type="EMBL" id="CAG6657779.1"/>
    </source>
</evidence>
<protein>
    <submittedName>
        <fullName evidence="2">Uncharacterized protein</fullName>
    </submittedName>
</protein>
<feature type="compositionally biased region" description="Polar residues" evidence="1">
    <location>
        <begin position="831"/>
        <end position="840"/>
    </location>
</feature>
<name>A0A8D8RZR2_9HEMI</name>
<feature type="compositionally biased region" description="Polar residues" evidence="1">
    <location>
        <begin position="165"/>
        <end position="176"/>
    </location>
</feature>
<feature type="region of interest" description="Disordered" evidence="1">
    <location>
        <begin position="859"/>
        <end position="895"/>
    </location>
</feature>
<reference evidence="2" key="1">
    <citation type="submission" date="2021-05" db="EMBL/GenBank/DDBJ databases">
        <authorList>
            <person name="Alioto T."/>
            <person name="Alioto T."/>
            <person name="Gomez Garrido J."/>
        </authorList>
    </citation>
    <scope>NUCLEOTIDE SEQUENCE</scope>
</reference>
<feature type="compositionally biased region" description="Polar residues" evidence="1">
    <location>
        <begin position="886"/>
        <end position="895"/>
    </location>
</feature>
<feature type="compositionally biased region" description="Basic and acidic residues" evidence="1">
    <location>
        <begin position="1259"/>
        <end position="1270"/>
    </location>
</feature>
<feature type="region of interest" description="Disordered" evidence="1">
    <location>
        <begin position="1858"/>
        <end position="1928"/>
    </location>
</feature>
<feature type="region of interest" description="Disordered" evidence="1">
    <location>
        <begin position="817"/>
        <end position="840"/>
    </location>
</feature>
<sequence length="1956" mass="224684">MQTVELFKIETKSEELIEIEQTVEQLKMEETLEIKEPSEDIKEPDALIEIEQTIVPLDIEKTVEALDTEQPVEIKQPEEPVETNETTQVETKEPITQVEDTKYHFDSEETTQVETEEIIRVLTDETTRFETEETTQILTEETTRIETEETTQVVTEETTQVETEASTQDETGETSQVVTEERTNVETEEETKSVEVETKETIKQCEREETTTRVETEETIIYVDTEETTTPVIETEDTAQIKTGTSLTQHKHNELEKGIDNTEQVQIEAMLIDVPEHKEILRNIPYFVQDFEEEKLAKFNSVSGNMVDTQVLPEEENDIHKRPVSPHSMNIKNPKFLIRKTYFERISSPQNLDQTMKNDHEINESQRSNRVKDEEKTSTCKKRKNDTDESNNIKTSSSVKKSGETLLKSSRKSLEHIEPMESKRNIFEKNIASDNANFKFKTVDTIDENVMTGNNMHIKKTDSRETSTDFFKDIVKQNKTIFEKPMNFSSSEKSTDQAYKTKDLIRSPEPTVNPSVCTESKSKHNKTISKDNDTVQCIGTIGKASNLIEHFVQDNNTICENNDCHNSEPRIQPLASKRSIFETKTVESTKQTIVEKYDPIVKDRKNTFENSILKIDNNENRLLIPFKSLVEDKRTTFEQDQKDVDTEKVLKGKQYKRHESLEAIVPTVSAVKQIFEELPKTIDCDIKQDYKSNIEFNIKKQQKIKTDIEEVYSKEDENESLETSNHSVVTEITPMEEMTKTAFEQTTSQFAEKIGSINEKKILFEQNNSIQLGMKIRHDSLDYIDPIVTTIKNVFETKGKVFDSVAECSPKHVNARGSNASDYLPNENHENNVTSEQSFPSPARLNLCERNRNRLAETYANSKRASEAVESKVNSNETERYCDVQSEGNSNPMQTNDEDCINSKFICSTQTLQGDTFRFLHTGSPSQIRKIDRDGKEKEDSILQAESSGSLDCEGKMISGGGVVKVGSETQNIFLDVQEFTQETTFLTWASNEEFCVPEAQNREIDFKFHSEDSEMIGQVACLGPLIILPDDIVSYHAEENHLIYDENNAGKIKFLLETPKPDKDIITQGESNQSSLDYDSIIQAPSLDEALEKLDIKLKKEVVKDFKNDPEKLDLFNNNKCINIVTNKEKKLKLYFEQHEDEKLILENSQFNVIDESLALGRLSPIPRYINTSPPESLNPFLYSPLLGPESSDILYDSNQLPLSENDSPEFIENLDFDPVELKKPDDILLMGPAEKEIVWGITDEEECQILQNSAGMSDEKRRSPDSGKLHYHQPRRSPSPLAMFLNSSLGTIDETQEDLNSSIDKPEVAPRVQLTHTHSLSYGSESETSVSKEELDLNKIMKSNPSIHISNYDIECFIENENKNINNEKIIEVILEETLLATKSPALTDNREELEVPAEQILTTTPEPGCIENSNQSEEVKKIEQPSEKDLCGFKAQDYVCKVLSSNIKSDDNGENTMELEDKDTKSNLDKKEESFDFECKPEFVQKWKAYWDERFSQNKEIQRSMNHSVETQQNMKKRRSPSDIEYNENFVTKQKRIFENERISQTISSEVHFNNGQEKQLKDETKKLDTKSAIDPALSISDTSKIQELVVKQNLSNLRENNLCEMDSSRRSPSIRIKDIVKKQTRKFESLLRRSFKAKKIKISNKENLKDVTKWAFSDPQIPSPVNIKSFISEISFSDTEKSPKKHTEKNSHVFPLQIETEDDEEDNLSDKSLSATYKIMRDVNMIPHSQTYAEWKQLYCDSLAKNYSTRIKPDLSRQHHIGSNMEQKTDVIEIENENFVQETDSLEDGTVYIEDSFQKDKEEIVQEWKKDLYKKLAKPILEKAKKEDMADQHTIDAVKELSEKITIANIIKTMDHEESPESNDQAVNTKPSESSSSKEKEIEDTSFNIEEHEHTSEPIEDEDQTISGGSKYSKDYPYLPKTPVEDYQHRSDLYKELITRKQLFKLTQFVKK</sequence>
<feature type="compositionally biased region" description="Low complexity" evidence="1">
    <location>
        <begin position="152"/>
        <end position="164"/>
    </location>
</feature>